<keyword evidence="3" id="KW-1185">Reference proteome</keyword>
<name>A0A223P2F6_9SPHI</name>
<gene>
    <name evidence="2" type="ORF">MuYL_4126</name>
</gene>
<dbReference type="Proteomes" id="UP000215002">
    <property type="component" value="Chromosome"/>
</dbReference>
<sequence length="151" mass="17282">MEVNECNVQQAVPFFWVKNIDASLNFYIGGLGFELKNKWEPSGRIEWCWLQLGKASIMLQQHLNEGPNAVIFLDNKKGVGISINFTCKDAIKLYHKFQENGVEVSEPMVGNGLWEILVTDPDGYRLFFESETNVPEETKYSDWLNSEASKK</sequence>
<dbReference type="OrthoDB" id="9796521at2"/>
<accession>A0A223P2F6</accession>
<feature type="domain" description="VOC" evidence="1">
    <location>
        <begin position="7"/>
        <end position="131"/>
    </location>
</feature>
<dbReference type="InterPro" id="IPR037523">
    <property type="entry name" value="VOC_core"/>
</dbReference>
<dbReference type="PROSITE" id="PS51819">
    <property type="entry name" value="VOC"/>
    <property type="match status" value="1"/>
</dbReference>
<dbReference type="RefSeq" id="WP_094573032.1">
    <property type="nucleotide sequence ID" value="NZ_CP022743.1"/>
</dbReference>
<protein>
    <recommendedName>
        <fullName evidence="1">VOC domain-containing protein</fullName>
    </recommendedName>
</protein>
<dbReference type="InterPro" id="IPR004360">
    <property type="entry name" value="Glyas_Fos-R_dOase_dom"/>
</dbReference>
<dbReference type="Gene3D" id="3.10.180.10">
    <property type="entry name" value="2,3-Dihydroxybiphenyl 1,2-Dioxygenase, domain 1"/>
    <property type="match status" value="1"/>
</dbReference>
<evidence type="ECO:0000259" key="1">
    <source>
        <dbReference type="PROSITE" id="PS51819"/>
    </source>
</evidence>
<dbReference type="SUPFAM" id="SSF54593">
    <property type="entry name" value="Glyoxalase/Bleomycin resistance protein/Dihydroxybiphenyl dioxygenase"/>
    <property type="match status" value="1"/>
</dbReference>
<evidence type="ECO:0000313" key="2">
    <source>
        <dbReference type="EMBL" id="ASU36011.1"/>
    </source>
</evidence>
<dbReference type="CDD" id="cd06587">
    <property type="entry name" value="VOC"/>
    <property type="match status" value="1"/>
</dbReference>
<dbReference type="InterPro" id="IPR029068">
    <property type="entry name" value="Glyas_Bleomycin-R_OHBP_Dase"/>
</dbReference>
<dbReference type="EMBL" id="CP022743">
    <property type="protein sequence ID" value="ASU36011.1"/>
    <property type="molecule type" value="Genomic_DNA"/>
</dbReference>
<dbReference type="Pfam" id="PF00903">
    <property type="entry name" value="Glyoxalase"/>
    <property type="match status" value="1"/>
</dbReference>
<proteinExistence type="predicted"/>
<dbReference type="KEGG" id="muc:MuYL_4126"/>
<evidence type="ECO:0000313" key="3">
    <source>
        <dbReference type="Proteomes" id="UP000215002"/>
    </source>
</evidence>
<organism evidence="2 3">
    <name type="scientific">Mucilaginibacter xinganensis</name>
    <dbReference type="NCBI Taxonomy" id="1234841"/>
    <lineage>
        <taxon>Bacteria</taxon>
        <taxon>Pseudomonadati</taxon>
        <taxon>Bacteroidota</taxon>
        <taxon>Sphingobacteriia</taxon>
        <taxon>Sphingobacteriales</taxon>
        <taxon>Sphingobacteriaceae</taxon>
        <taxon>Mucilaginibacter</taxon>
    </lineage>
</organism>
<dbReference type="AlphaFoldDB" id="A0A223P2F6"/>
<reference evidence="2 3" key="1">
    <citation type="submission" date="2017-08" db="EMBL/GenBank/DDBJ databases">
        <title>Complete genome sequence of Mucilaginibacter sp. strain BJC16-A31.</title>
        <authorList>
            <consortium name="Henan University of Science and Technology"/>
            <person name="You X."/>
        </authorList>
    </citation>
    <scope>NUCLEOTIDE SEQUENCE [LARGE SCALE GENOMIC DNA]</scope>
    <source>
        <strain evidence="2 3">BJC16-A31</strain>
    </source>
</reference>